<keyword evidence="1" id="KW-1133">Transmembrane helix</keyword>
<accession>A0A177WBT8</accession>
<evidence type="ECO:0000313" key="3">
    <source>
        <dbReference type="Proteomes" id="UP000077115"/>
    </source>
</evidence>
<proteinExistence type="predicted"/>
<dbReference type="eggNOG" id="ENOG502SDAQ">
    <property type="taxonomic scope" value="Eukaryota"/>
</dbReference>
<dbReference type="VEuPathDB" id="FungiDB:BDEG_21139"/>
<dbReference type="Proteomes" id="UP000077115">
    <property type="component" value="Unassembled WGS sequence"/>
</dbReference>
<protein>
    <submittedName>
        <fullName evidence="2">Uncharacterized protein</fullName>
    </submittedName>
</protein>
<sequence length="216" mass="23823">MTSSAYTTTTLNVCFKPYVVVAISSSAAGAAAMKPLSSRRYMWSTSSMLLIFTGFAFIVLKISTLFASSHSTMSQEESKEAPLTTQQVAEFGMELQQLRSIKGHWDGGEYNQDIDGFQGRKHVLLTILGKELGKPGTPAVKIFELLGQPDKSEALDSMVTFMPGPKVPKGTTTASQASTNTLVLVYNWRSNHDFLWFKIDTVTETVLESGWWMAME</sequence>
<dbReference type="AlphaFoldDB" id="A0A177WBT8"/>
<feature type="transmembrane region" description="Helical" evidence="1">
    <location>
        <begin position="18"/>
        <end position="36"/>
    </location>
</feature>
<dbReference type="EMBL" id="DS022300">
    <property type="protein sequence ID" value="OAJ37070.1"/>
    <property type="molecule type" value="Genomic_DNA"/>
</dbReference>
<organism evidence="2 3">
    <name type="scientific">Batrachochytrium dendrobatidis (strain JEL423)</name>
    <dbReference type="NCBI Taxonomy" id="403673"/>
    <lineage>
        <taxon>Eukaryota</taxon>
        <taxon>Fungi</taxon>
        <taxon>Fungi incertae sedis</taxon>
        <taxon>Chytridiomycota</taxon>
        <taxon>Chytridiomycota incertae sedis</taxon>
        <taxon>Chytridiomycetes</taxon>
        <taxon>Rhizophydiales</taxon>
        <taxon>Rhizophydiales incertae sedis</taxon>
        <taxon>Batrachochytrium</taxon>
    </lineage>
</organism>
<gene>
    <name evidence="2" type="ORF">BDEG_21139</name>
</gene>
<reference evidence="2 3" key="1">
    <citation type="submission" date="2006-10" db="EMBL/GenBank/DDBJ databases">
        <title>The Genome Sequence of Batrachochytrium dendrobatidis JEL423.</title>
        <authorList>
            <consortium name="The Broad Institute Genome Sequencing Platform"/>
            <person name="Birren B."/>
            <person name="Lander E."/>
            <person name="Galagan J."/>
            <person name="Cuomo C."/>
            <person name="Devon K."/>
            <person name="Jaffe D."/>
            <person name="Butler J."/>
            <person name="Alvarez P."/>
            <person name="Gnerre S."/>
            <person name="Grabherr M."/>
            <person name="Kleber M."/>
            <person name="Mauceli E."/>
            <person name="Brockman W."/>
            <person name="Young S."/>
            <person name="LaButti K."/>
            <person name="Sykes S."/>
            <person name="DeCaprio D."/>
            <person name="Crawford M."/>
            <person name="Koehrsen M."/>
            <person name="Engels R."/>
            <person name="Montgomery P."/>
            <person name="Pearson M."/>
            <person name="Howarth C."/>
            <person name="Larson L."/>
            <person name="White J."/>
            <person name="O'Leary S."/>
            <person name="Kodira C."/>
            <person name="Zeng Q."/>
            <person name="Yandava C."/>
            <person name="Alvarado L."/>
            <person name="Longcore J."/>
            <person name="James T."/>
        </authorList>
    </citation>
    <scope>NUCLEOTIDE SEQUENCE [LARGE SCALE GENOMIC DNA]</scope>
    <source>
        <strain evidence="2 3">JEL423</strain>
    </source>
</reference>
<dbReference type="OrthoDB" id="5580129at2759"/>
<name>A0A177WBT8_BATDL</name>
<feature type="transmembrane region" description="Helical" evidence="1">
    <location>
        <begin position="48"/>
        <end position="67"/>
    </location>
</feature>
<keyword evidence="1" id="KW-0472">Membrane</keyword>
<evidence type="ECO:0000313" key="2">
    <source>
        <dbReference type="EMBL" id="OAJ37070.1"/>
    </source>
</evidence>
<reference evidence="2 3" key="2">
    <citation type="submission" date="2016-05" db="EMBL/GenBank/DDBJ databases">
        <title>Lineage-specific infection strategies underlie the spectrum of fungal disease in amphibians.</title>
        <authorList>
            <person name="Cuomo C.A."/>
            <person name="Farrer R.A."/>
            <person name="James T."/>
            <person name="Longcore J."/>
            <person name="Birren B."/>
        </authorList>
    </citation>
    <scope>NUCLEOTIDE SEQUENCE [LARGE SCALE GENOMIC DNA]</scope>
    <source>
        <strain evidence="2 3">JEL423</strain>
    </source>
</reference>
<evidence type="ECO:0000256" key="1">
    <source>
        <dbReference type="SAM" id="Phobius"/>
    </source>
</evidence>
<keyword evidence="1" id="KW-0812">Transmembrane</keyword>